<dbReference type="GO" id="GO:0000981">
    <property type="term" value="F:DNA-binding transcription factor activity, RNA polymerase II-specific"/>
    <property type="evidence" value="ECO:0007669"/>
    <property type="project" value="TreeGrafter"/>
</dbReference>
<dbReference type="InterPro" id="IPR036388">
    <property type="entry name" value="WH-like_DNA-bd_sf"/>
</dbReference>
<evidence type="ECO:0000256" key="9">
    <source>
        <dbReference type="RuleBase" id="RU003796"/>
    </source>
</evidence>
<dbReference type="GO" id="GO:0000978">
    <property type="term" value="F:RNA polymerase II cis-regulatory region sequence-specific DNA binding"/>
    <property type="evidence" value="ECO:0007669"/>
    <property type="project" value="InterPro"/>
</dbReference>
<comment type="subcellular location">
    <subcellularLocation>
        <location evidence="1">Membrane</location>
        <topology evidence="1">Multi-pass membrane protein</topology>
    </subcellularLocation>
    <subcellularLocation>
        <location evidence="9">Nucleus</location>
    </subcellularLocation>
</comment>
<keyword evidence="6 9" id="KW-0238">DNA-binding</keyword>
<dbReference type="Pfam" id="PF02319">
    <property type="entry name" value="WHD_E2F_TDP"/>
    <property type="match status" value="1"/>
</dbReference>
<evidence type="ECO:0000256" key="3">
    <source>
        <dbReference type="ARBA" id="ARBA00022692"/>
    </source>
</evidence>
<feature type="compositionally biased region" description="Polar residues" evidence="10">
    <location>
        <begin position="163"/>
        <end position="174"/>
    </location>
</feature>
<dbReference type="Gene3D" id="1.10.10.10">
    <property type="entry name" value="Winged helix-like DNA-binding domain superfamily/Winged helix DNA-binding domain"/>
    <property type="match status" value="1"/>
</dbReference>
<evidence type="ECO:0000313" key="13">
    <source>
        <dbReference type="EMBL" id="KAG2178829.1"/>
    </source>
</evidence>
<feature type="region of interest" description="Disordered" evidence="10">
    <location>
        <begin position="163"/>
        <end position="236"/>
    </location>
</feature>
<feature type="domain" description="E2F/DP family winged-helix DNA-binding" evidence="12">
    <location>
        <begin position="243"/>
        <end position="308"/>
    </location>
</feature>
<dbReference type="InterPro" id="IPR015633">
    <property type="entry name" value="E2F"/>
</dbReference>
<keyword evidence="5 9" id="KW-0805">Transcription regulation</keyword>
<evidence type="ECO:0000256" key="6">
    <source>
        <dbReference type="ARBA" id="ARBA00023125"/>
    </source>
</evidence>
<evidence type="ECO:0000256" key="11">
    <source>
        <dbReference type="SAM" id="Phobius"/>
    </source>
</evidence>
<reference evidence="13" key="1">
    <citation type="submission" date="2020-12" db="EMBL/GenBank/DDBJ databases">
        <title>Metabolic potential, ecology and presence of endohyphal bacteria is reflected in genomic diversity of Mucoromycotina.</title>
        <authorList>
            <person name="Muszewska A."/>
            <person name="Okrasinska A."/>
            <person name="Steczkiewicz K."/>
            <person name="Drgas O."/>
            <person name="Orlowska M."/>
            <person name="Perlinska-Lenart U."/>
            <person name="Aleksandrzak-Piekarczyk T."/>
            <person name="Szatraj K."/>
            <person name="Zielenkiewicz U."/>
            <person name="Pilsyk S."/>
            <person name="Malc E."/>
            <person name="Mieczkowski P."/>
            <person name="Kruszewska J.S."/>
            <person name="Biernat P."/>
            <person name="Pawlowska J."/>
        </authorList>
    </citation>
    <scope>NUCLEOTIDE SEQUENCE</scope>
    <source>
        <strain evidence="13">WA0000067209</strain>
    </source>
</reference>
<organism evidence="13 14">
    <name type="scientific">Mortierella isabellina</name>
    <name type="common">Filamentous fungus</name>
    <name type="synonym">Umbelopsis isabellina</name>
    <dbReference type="NCBI Taxonomy" id="91625"/>
    <lineage>
        <taxon>Eukaryota</taxon>
        <taxon>Fungi</taxon>
        <taxon>Fungi incertae sedis</taxon>
        <taxon>Mucoromycota</taxon>
        <taxon>Mucoromycotina</taxon>
        <taxon>Umbelopsidomycetes</taxon>
        <taxon>Umbelopsidales</taxon>
        <taxon>Umbelopsidaceae</taxon>
        <taxon>Umbelopsis</taxon>
    </lineage>
</organism>
<dbReference type="SUPFAM" id="SSF46785">
    <property type="entry name" value="Winged helix' DNA-binding domain"/>
    <property type="match status" value="1"/>
</dbReference>
<feature type="compositionally biased region" description="Polar residues" evidence="10">
    <location>
        <begin position="219"/>
        <end position="236"/>
    </location>
</feature>
<evidence type="ECO:0000259" key="12">
    <source>
        <dbReference type="SMART" id="SM01372"/>
    </source>
</evidence>
<dbReference type="GO" id="GO:0090575">
    <property type="term" value="C:RNA polymerase II transcription regulator complex"/>
    <property type="evidence" value="ECO:0007669"/>
    <property type="project" value="TreeGrafter"/>
</dbReference>
<feature type="transmembrane region" description="Helical" evidence="11">
    <location>
        <begin position="90"/>
        <end position="110"/>
    </location>
</feature>
<protein>
    <recommendedName>
        <fullName evidence="12">E2F/DP family winged-helix DNA-binding domain-containing protein</fullName>
    </recommendedName>
</protein>
<evidence type="ECO:0000256" key="1">
    <source>
        <dbReference type="ARBA" id="ARBA00004141"/>
    </source>
</evidence>
<evidence type="ECO:0000256" key="4">
    <source>
        <dbReference type="ARBA" id="ARBA00022989"/>
    </source>
</evidence>
<dbReference type="PANTHER" id="PTHR12081:SF18">
    <property type="entry name" value="TRANSCRIPTION FACTOR E2F2-RELATED"/>
    <property type="match status" value="1"/>
</dbReference>
<evidence type="ECO:0000256" key="5">
    <source>
        <dbReference type="ARBA" id="ARBA00023015"/>
    </source>
</evidence>
<dbReference type="InterPro" id="IPR027359">
    <property type="entry name" value="Volt_channel_dom_sf"/>
</dbReference>
<keyword evidence="14" id="KW-1185">Reference proteome</keyword>
<gene>
    <name evidence="13" type="ORF">INT43_001675</name>
</gene>
<dbReference type="FunFam" id="1.10.10.10:FF:000008">
    <property type="entry name" value="E2F transcription factor 1"/>
    <property type="match status" value="1"/>
</dbReference>
<keyword evidence="9" id="KW-0539">Nucleus</keyword>
<comment type="similarity">
    <text evidence="2 9">Belongs to the E2F/DP family.</text>
</comment>
<dbReference type="EMBL" id="JAEPQZ010000007">
    <property type="protein sequence ID" value="KAG2178829.1"/>
    <property type="molecule type" value="Genomic_DNA"/>
</dbReference>
<keyword evidence="7 11" id="KW-0472">Membrane</keyword>
<name>A0A8H7PQY1_MORIS</name>
<dbReference type="InterPro" id="IPR003316">
    <property type="entry name" value="E2F_WHTH_DNA-bd_dom"/>
</dbReference>
<proteinExistence type="inferred from homology"/>
<keyword evidence="8 9" id="KW-0804">Transcription</keyword>
<dbReference type="SMART" id="SM01372">
    <property type="entry name" value="E2F_TDP"/>
    <property type="match status" value="1"/>
</dbReference>
<evidence type="ECO:0000256" key="7">
    <source>
        <dbReference type="ARBA" id="ARBA00023136"/>
    </source>
</evidence>
<evidence type="ECO:0000313" key="14">
    <source>
        <dbReference type="Proteomes" id="UP000654370"/>
    </source>
</evidence>
<keyword evidence="3 11" id="KW-0812">Transmembrane</keyword>
<dbReference type="PANTHER" id="PTHR12081">
    <property type="entry name" value="TRANSCRIPTION FACTOR E2F"/>
    <property type="match status" value="1"/>
</dbReference>
<comment type="caution">
    <text evidence="13">The sequence shown here is derived from an EMBL/GenBank/DDBJ whole genome shotgun (WGS) entry which is preliminary data.</text>
</comment>
<evidence type="ECO:0000256" key="10">
    <source>
        <dbReference type="SAM" id="MobiDB-lite"/>
    </source>
</evidence>
<dbReference type="AlphaFoldDB" id="A0A8H7PQY1"/>
<dbReference type="Proteomes" id="UP000654370">
    <property type="component" value="Unassembled WGS sequence"/>
</dbReference>
<evidence type="ECO:0000256" key="2">
    <source>
        <dbReference type="ARBA" id="ARBA00010940"/>
    </source>
</evidence>
<accession>A0A8H7PQY1</accession>
<sequence>MQIGIYLDMVRCDQKPGQPVHIFKIPHYTIFDSGTFESGISDIGKINALTSLEEVCPSQSLIILEYAINSAMVLEVLLRVLANGRAFFHSFYSAIDAILLLLCIATLVLITTGCSNTQRDEAIVDTILLTIRNTVQLCRFAAMMQRNKRTLDSRAAKVDFTGLNHQPSQSSLAPSQFAADSEDDDGVLRPSRSSLQFVPSKPYDIPDNGERPNKRPSLLRQTATEQNESSMSAQSVYQSNCNRQDSSLGQLTRKFIALLRADPTADLDLNVAAVQLQVQKRRIYDITNVLEGVGLIEKNSKNHTTASTEYPLTQFLGFVSQDADPDSPFPNKADDSLHLEWLRDETSRLENQNCTFHDIEADIDHRTQRLFDDYGRYIYLSEADLLQQLRPPDNHMIVATNTPHNITIRTSTDDVSAILLLG</sequence>
<dbReference type="InterPro" id="IPR036390">
    <property type="entry name" value="WH_DNA-bd_sf"/>
</dbReference>
<dbReference type="GO" id="GO:0016020">
    <property type="term" value="C:membrane"/>
    <property type="evidence" value="ECO:0007669"/>
    <property type="project" value="UniProtKB-SubCell"/>
</dbReference>
<keyword evidence="4 11" id="KW-1133">Transmembrane helix</keyword>
<evidence type="ECO:0000256" key="8">
    <source>
        <dbReference type="ARBA" id="ARBA00023163"/>
    </source>
</evidence>
<dbReference type="OrthoDB" id="429183at2759"/>
<dbReference type="Gene3D" id="1.20.120.350">
    <property type="entry name" value="Voltage-gated potassium channels. Chain C"/>
    <property type="match status" value="1"/>
</dbReference>